<accession>A0A5D2AS98</accession>
<gene>
    <name evidence="8" type="ORF">ES288_D11G335500v1</name>
</gene>
<dbReference type="SUPFAM" id="SSF52540">
    <property type="entry name" value="P-loop containing nucleoside triphosphate hydrolases"/>
    <property type="match status" value="1"/>
</dbReference>
<dbReference type="Pfam" id="PF23282">
    <property type="entry name" value="WHD_ROQ1"/>
    <property type="match status" value="1"/>
</dbReference>
<dbReference type="SMART" id="SM00255">
    <property type="entry name" value="TIR"/>
    <property type="match status" value="1"/>
</dbReference>
<evidence type="ECO:0000256" key="5">
    <source>
        <dbReference type="ARBA" id="ARBA00023027"/>
    </source>
</evidence>
<dbReference type="GO" id="GO:0061809">
    <property type="term" value="F:NAD+ nucleosidase activity, cyclic ADP-ribose generating"/>
    <property type="evidence" value="ECO:0007669"/>
    <property type="project" value="UniProtKB-EC"/>
</dbReference>
<keyword evidence="5" id="KW-0520">NAD</keyword>
<dbReference type="InterPro" id="IPR027417">
    <property type="entry name" value="P-loop_NTPase"/>
</dbReference>
<evidence type="ECO:0000256" key="3">
    <source>
        <dbReference type="ARBA" id="ARBA00022737"/>
    </source>
</evidence>
<dbReference type="FunFam" id="3.40.50.10140:FF:000007">
    <property type="entry name" value="Disease resistance protein (TIR-NBS-LRR class)"/>
    <property type="match status" value="1"/>
</dbReference>
<evidence type="ECO:0000256" key="2">
    <source>
        <dbReference type="ARBA" id="ARBA00022614"/>
    </source>
</evidence>
<dbReference type="Gene3D" id="3.40.50.10140">
    <property type="entry name" value="Toll/interleukin-1 receptor homology (TIR) domain"/>
    <property type="match status" value="1"/>
</dbReference>
<dbReference type="InterPro" id="IPR000157">
    <property type="entry name" value="TIR_dom"/>
</dbReference>
<feature type="domain" description="TIR" evidence="7">
    <location>
        <begin position="14"/>
        <end position="180"/>
    </location>
</feature>
<dbReference type="PRINTS" id="PR00364">
    <property type="entry name" value="DISEASERSIST"/>
</dbReference>
<dbReference type="Pfam" id="PF01582">
    <property type="entry name" value="TIR"/>
    <property type="match status" value="1"/>
</dbReference>
<reference evidence="8 9" key="1">
    <citation type="submission" date="2019-06" db="EMBL/GenBank/DDBJ databases">
        <title>WGS assembly of Gossypium darwinii.</title>
        <authorList>
            <person name="Chen Z.J."/>
            <person name="Sreedasyam A."/>
            <person name="Ando A."/>
            <person name="Song Q."/>
            <person name="De L."/>
            <person name="Hulse-Kemp A."/>
            <person name="Ding M."/>
            <person name="Ye W."/>
            <person name="Kirkbride R."/>
            <person name="Jenkins J."/>
            <person name="Plott C."/>
            <person name="Lovell J."/>
            <person name="Lin Y.-M."/>
            <person name="Vaughn R."/>
            <person name="Liu B."/>
            <person name="Li W."/>
            <person name="Simpson S."/>
            <person name="Scheffler B."/>
            <person name="Saski C."/>
            <person name="Grover C."/>
            <person name="Hu G."/>
            <person name="Conover J."/>
            <person name="Carlson J."/>
            <person name="Shu S."/>
            <person name="Boston L."/>
            <person name="Williams M."/>
            <person name="Peterson D."/>
            <person name="Mcgee K."/>
            <person name="Jones D."/>
            <person name="Wendel J."/>
            <person name="Stelly D."/>
            <person name="Grimwood J."/>
            <person name="Schmutz J."/>
        </authorList>
    </citation>
    <scope>NUCLEOTIDE SEQUENCE [LARGE SCALE GENOMIC DNA]</scope>
    <source>
        <strain evidence="8">1808015.09</strain>
    </source>
</reference>
<dbReference type="Proteomes" id="UP000323506">
    <property type="component" value="Chromosome D11"/>
</dbReference>
<keyword evidence="2" id="KW-0433">Leucine-rich repeat</keyword>
<dbReference type="InterPro" id="IPR002182">
    <property type="entry name" value="NB-ARC"/>
</dbReference>
<keyword evidence="4" id="KW-0378">Hydrolase</keyword>
<dbReference type="Gene3D" id="3.40.50.300">
    <property type="entry name" value="P-loop containing nucleotide triphosphate hydrolases"/>
    <property type="match status" value="1"/>
</dbReference>
<evidence type="ECO:0000256" key="1">
    <source>
        <dbReference type="ARBA" id="ARBA00011982"/>
    </source>
</evidence>
<dbReference type="SUPFAM" id="SSF52200">
    <property type="entry name" value="Toll/Interleukin receptor TIR domain"/>
    <property type="match status" value="1"/>
</dbReference>
<dbReference type="PROSITE" id="PS50104">
    <property type="entry name" value="TIR"/>
    <property type="match status" value="1"/>
</dbReference>
<evidence type="ECO:0000256" key="6">
    <source>
        <dbReference type="ARBA" id="ARBA00047304"/>
    </source>
</evidence>
<dbReference type="InterPro" id="IPR035897">
    <property type="entry name" value="Toll_tir_struct_dom_sf"/>
</dbReference>
<dbReference type="GO" id="GO:0006952">
    <property type="term" value="P:defense response"/>
    <property type="evidence" value="ECO:0007669"/>
    <property type="project" value="InterPro"/>
</dbReference>
<dbReference type="PANTHER" id="PTHR11017">
    <property type="entry name" value="LEUCINE-RICH REPEAT-CONTAINING PROTEIN"/>
    <property type="match status" value="1"/>
</dbReference>
<dbReference type="InterPro" id="IPR032675">
    <property type="entry name" value="LRR_dom_sf"/>
</dbReference>
<dbReference type="Pfam" id="PF20160">
    <property type="entry name" value="C-JID"/>
    <property type="match status" value="1"/>
</dbReference>
<dbReference type="AlphaFoldDB" id="A0A5D2AS98"/>
<evidence type="ECO:0000313" key="8">
    <source>
        <dbReference type="EMBL" id="TYG47399.1"/>
    </source>
</evidence>
<keyword evidence="3" id="KW-0677">Repeat</keyword>
<dbReference type="GO" id="GO:0043531">
    <property type="term" value="F:ADP binding"/>
    <property type="evidence" value="ECO:0007669"/>
    <property type="project" value="InterPro"/>
</dbReference>
<organism evidence="8 9">
    <name type="scientific">Gossypium darwinii</name>
    <name type="common">Darwin's cotton</name>
    <name type="synonym">Gossypium barbadense var. darwinii</name>
    <dbReference type="NCBI Taxonomy" id="34276"/>
    <lineage>
        <taxon>Eukaryota</taxon>
        <taxon>Viridiplantae</taxon>
        <taxon>Streptophyta</taxon>
        <taxon>Embryophyta</taxon>
        <taxon>Tracheophyta</taxon>
        <taxon>Spermatophyta</taxon>
        <taxon>Magnoliopsida</taxon>
        <taxon>eudicotyledons</taxon>
        <taxon>Gunneridae</taxon>
        <taxon>Pentapetalae</taxon>
        <taxon>rosids</taxon>
        <taxon>malvids</taxon>
        <taxon>Malvales</taxon>
        <taxon>Malvaceae</taxon>
        <taxon>Malvoideae</taxon>
        <taxon>Gossypium</taxon>
    </lineage>
</organism>
<evidence type="ECO:0000313" key="9">
    <source>
        <dbReference type="Proteomes" id="UP000323506"/>
    </source>
</evidence>
<evidence type="ECO:0000256" key="4">
    <source>
        <dbReference type="ARBA" id="ARBA00022801"/>
    </source>
</evidence>
<dbReference type="Gene3D" id="3.80.10.10">
    <property type="entry name" value="Ribonuclease Inhibitor"/>
    <property type="match status" value="2"/>
</dbReference>
<dbReference type="SUPFAM" id="SSF52058">
    <property type="entry name" value="L domain-like"/>
    <property type="match status" value="1"/>
</dbReference>
<dbReference type="GO" id="GO:0007165">
    <property type="term" value="P:signal transduction"/>
    <property type="evidence" value="ECO:0007669"/>
    <property type="project" value="InterPro"/>
</dbReference>
<dbReference type="InterPro" id="IPR044974">
    <property type="entry name" value="Disease_R_plants"/>
</dbReference>
<keyword evidence="9" id="KW-1185">Reference proteome</keyword>
<dbReference type="EC" id="3.2.2.6" evidence="1"/>
<protein>
    <recommendedName>
        <fullName evidence="1">ADP-ribosyl cyclase/cyclic ADP-ribose hydrolase</fullName>
        <ecNumber evidence="1">3.2.2.6</ecNumber>
    </recommendedName>
</protein>
<dbReference type="InterPro" id="IPR058192">
    <property type="entry name" value="WHD_ROQ1-like"/>
</dbReference>
<dbReference type="InterPro" id="IPR042197">
    <property type="entry name" value="Apaf_helical"/>
</dbReference>
<dbReference type="Gene3D" id="1.10.8.430">
    <property type="entry name" value="Helical domain of apoptotic protease-activating factors"/>
    <property type="match status" value="1"/>
</dbReference>
<dbReference type="PANTHER" id="PTHR11017:SF559">
    <property type="entry name" value="DISEASE RESISTANCE PROTEIN CHL1"/>
    <property type="match status" value="1"/>
</dbReference>
<dbReference type="Pfam" id="PF00931">
    <property type="entry name" value="NB-ARC"/>
    <property type="match status" value="1"/>
</dbReference>
<comment type="catalytic activity">
    <reaction evidence="6">
        <text>NAD(+) + H2O = ADP-D-ribose + nicotinamide + H(+)</text>
        <dbReference type="Rhea" id="RHEA:16301"/>
        <dbReference type="ChEBI" id="CHEBI:15377"/>
        <dbReference type="ChEBI" id="CHEBI:15378"/>
        <dbReference type="ChEBI" id="CHEBI:17154"/>
        <dbReference type="ChEBI" id="CHEBI:57540"/>
        <dbReference type="ChEBI" id="CHEBI:57967"/>
        <dbReference type="EC" id="3.2.2.6"/>
    </reaction>
    <physiologicalReaction direction="left-to-right" evidence="6">
        <dbReference type="Rhea" id="RHEA:16302"/>
    </physiologicalReaction>
</comment>
<name>A0A5D2AS98_GOSDA</name>
<sequence length="1112" mass="127370">MLRLPSSSSSISRKKYDVFLSFRGEDTRKNFTDHLYEALMRNGIHTFRDDPKLETGEEIAPELFKAIQQSWCSIIIFSETYAFSSWCLEELAEIVKHKNEKRQEVFPIFYNVDPSDLRKQKGKVEEAFVEHEERYKEDKNKVQKWRNALTQVANIKGWHLNNRHEAEFIGDIVKKLSVKLCETYPIAATDELIGISSRLKELYSKMEIGEDDVRVIGICAMGGIGKTTLARVMYDQMSSHFEGKSFLANVREVSQKRGLVHLQKQLLTQTLLDEGFNFSDVYEGNAIISHRLSHKKVLVVLDDVDNIQHLKCLAGRHDWFGLGSRIIITTRDEHLLRYFRVDGMYKPAALNENEALRLFNLKAFNRETVPEEDFVELAKHIVGYAGGLPLALDVLGSFLCGRDVTQWKSAFERLKKDSNKEILDRLRISFDGLEEREKNIVLDIACFFNRETKEFITKVLDGCEFFPDIGIDVFIKKSLIKFDRHNQYIQMHDLLKEMGRKIVKDKSVDEPGKRCRLWEENDIHHVLTKNTATETIESMIIHNKRESNKTLNLNVNSFSKVKKLRLLKFLSNELRLLEWIRYPLKSLPSSFQLDNLVALLLPYSRIEQLWKGNIPLYKLKVFNLKGSENLIKTPDFTTAPNLEVLILKGCTRLIDVHPSIRVLTRLKLLNLKGCKSLRSLPTKIEWESLETLNLKKDRSNLVSLPSSIGGCKGLRALNLSGCYKVENLSENLKQLELLEELDLSETARRRPSFIFQLKNLKVLYFNGSKGASSKLRMNLPSLLKLNQRAMIEPMPLMLHSLSGLSSLRDGNNFISVPSSITRLSKIDTLRLDNCKELKSLPELLTNIGTVLVSGCVSLEAIANPSKVCNSVNWADIRGINCYRLAETMNVVTLLKKKLRLAPGNLRKKFTVIIPGSEIPEWFNHQSAGFSIKIPLPHNIWNDSQWMGVAWCCTFVTADTSRREHLASNVIFHHKNCGQAGCDECVLLDRIGFPFGKSYYSNQPATKDHFFLRYCSPASLLDRDFLKGECVESESENLSTLDLSNQEFNELQLHMKYFCDHNHSVKVKKCGVRLVYEQDLEDVQEQHSNQTCVTIEEMNEDSIAEGSIANSSL</sequence>
<dbReference type="InterPro" id="IPR045344">
    <property type="entry name" value="C-JID"/>
</dbReference>
<proteinExistence type="predicted"/>
<evidence type="ECO:0000259" key="7">
    <source>
        <dbReference type="PROSITE" id="PS50104"/>
    </source>
</evidence>
<dbReference type="EMBL" id="CM017711">
    <property type="protein sequence ID" value="TYG47399.1"/>
    <property type="molecule type" value="Genomic_DNA"/>
</dbReference>